<feature type="compositionally biased region" description="Basic and acidic residues" evidence="1">
    <location>
        <begin position="235"/>
        <end position="244"/>
    </location>
</feature>
<feature type="region of interest" description="Disordered" evidence="1">
    <location>
        <begin position="180"/>
        <end position="244"/>
    </location>
</feature>
<comment type="caution">
    <text evidence="2">The sequence shown here is derived from an EMBL/GenBank/DDBJ whole genome shotgun (WGS) entry which is preliminary data.</text>
</comment>
<evidence type="ECO:0000313" key="2">
    <source>
        <dbReference type="EMBL" id="MFA1544180.1"/>
    </source>
</evidence>
<sequence>MSTAIWVVIAVVVLAALAAAAHLVRTRSRTRRLRQRFGPEYDRAVRSEGGRAAAERELRSREQRHEELELRDLDPRKRDQYHEQWVRVQERFVDTPEAAVEQADGLVTVVMGERGYPTHGFEEKVAHLSVEHGRTMEHYRRAHDISARAASKQASTEDLRQAMVHYRALFEELLAAPGGRAAGRHAADEHPRGAHAGRHAPADGTRHADEARHASEARHADEAPPAATATGPAAGRRDDETPRS</sequence>
<organism evidence="2 3">
    <name type="scientific">Actinomadura monticuli</name>
    <dbReference type="NCBI Taxonomy" id="3097367"/>
    <lineage>
        <taxon>Bacteria</taxon>
        <taxon>Bacillati</taxon>
        <taxon>Actinomycetota</taxon>
        <taxon>Actinomycetes</taxon>
        <taxon>Streptosporangiales</taxon>
        <taxon>Thermomonosporaceae</taxon>
        <taxon>Actinomadura</taxon>
    </lineage>
</organism>
<reference evidence="2 3" key="1">
    <citation type="submission" date="2023-11" db="EMBL/GenBank/DDBJ databases">
        <title>Actinomadura monticuli sp. nov., isolated from volcanic ash.</title>
        <authorList>
            <person name="Lee S.D."/>
            <person name="Yang H."/>
            <person name="Kim I.S."/>
        </authorList>
    </citation>
    <scope>NUCLEOTIDE SEQUENCE [LARGE SCALE GENOMIC DNA]</scope>
    <source>
        <strain evidence="2 3">DLS-62</strain>
    </source>
</reference>
<evidence type="ECO:0000313" key="3">
    <source>
        <dbReference type="Proteomes" id="UP001569963"/>
    </source>
</evidence>
<keyword evidence="3" id="KW-1185">Reference proteome</keyword>
<name>A0ABV4QPC8_9ACTN</name>
<feature type="compositionally biased region" description="Low complexity" evidence="1">
    <location>
        <begin position="223"/>
        <end position="234"/>
    </location>
</feature>
<dbReference type="EMBL" id="JAXCEI010000025">
    <property type="protein sequence ID" value="MFA1544180.1"/>
    <property type="molecule type" value="Genomic_DNA"/>
</dbReference>
<proteinExistence type="predicted"/>
<accession>A0ABV4QPC8</accession>
<evidence type="ECO:0000256" key="1">
    <source>
        <dbReference type="SAM" id="MobiDB-lite"/>
    </source>
</evidence>
<protein>
    <recommendedName>
        <fullName evidence="4">Secreted protein</fullName>
    </recommendedName>
</protein>
<feature type="region of interest" description="Disordered" evidence="1">
    <location>
        <begin position="44"/>
        <end position="66"/>
    </location>
</feature>
<dbReference type="RefSeq" id="WP_371954699.1">
    <property type="nucleotide sequence ID" value="NZ_JAXCEI010000025.1"/>
</dbReference>
<evidence type="ECO:0008006" key="4">
    <source>
        <dbReference type="Google" id="ProtNLM"/>
    </source>
</evidence>
<feature type="compositionally biased region" description="Basic and acidic residues" evidence="1">
    <location>
        <begin position="200"/>
        <end position="222"/>
    </location>
</feature>
<dbReference type="Proteomes" id="UP001569963">
    <property type="component" value="Unassembled WGS sequence"/>
</dbReference>
<gene>
    <name evidence="2" type="ORF">SM611_35055</name>
</gene>